<dbReference type="EMBL" id="JAPWGY010000002">
    <property type="protein sequence ID" value="MCZ4280461.1"/>
    <property type="molecule type" value="Genomic_DNA"/>
</dbReference>
<protein>
    <submittedName>
        <fullName evidence="3">LysM peptidoglycan-binding domain-containing protein</fullName>
    </submittedName>
</protein>
<evidence type="ECO:0000313" key="3">
    <source>
        <dbReference type="EMBL" id="MCZ4280461.1"/>
    </source>
</evidence>
<dbReference type="SMART" id="SM00257">
    <property type="entry name" value="LysM"/>
    <property type="match status" value="1"/>
</dbReference>
<dbReference type="PANTHER" id="PTHR34700">
    <property type="entry name" value="POTASSIUM BINDING PROTEIN KBP"/>
    <property type="match status" value="1"/>
</dbReference>
<dbReference type="PANTHER" id="PTHR34700:SF4">
    <property type="entry name" value="PHAGE-LIKE ELEMENT PBSX PROTEIN XKDP"/>
    <property type="match status" value="1"/>
</dbReference>
<keyword evidence="4" id="KW-1185">Reference proteome</keyword>
<dbReference type="CDD" id="cd00118">
    <property type="entry name" value="LysM"/>
    <property type="match status" value="1"/>
</dbReference>
<feature type="domain" description="LysM" evidence="2">
    <location>
        <begin position="327"/>
        <end position="376"/>
    </location>
</feature>
<evidence type="ECO:0000259" key="2">
    <source>
        <dbReference type="PROSITE" id="PS51782"/>
    </source>
</evidence>
<organism evidence="3 4">
    <name type="scientific">Kiloniella laminariae</name>
    <dbReference type="NCBI Taxonomy" id="454162"/>
    <lineage>
        <taxon>Bacteria</taxon>
        <taxon>Pseudomonadati</taxon>
        <taxon>Pseudomonadota</taxon>
        <taxon>Alphaproteobacteria</taxon>
        <taxon>Rhodospirillales</taxon>
        <taxon>Kiloniellaceae</taxon>
        <taxon>Kiloniella</taxon>
    </lineage>
</organism>
<reference evidence="3" key="1">
    <citation type="submission" date="2022-12" db="EMBL/GenBank/DDBJ databases">
        <title>Bacterial isolates from different developmental stages of Nematostella vectensis.</title>
        <authorList>
            <person name="Fraune S."/>
        </authorList>
    </citation>
    <scope>NUCLEOTIDE SEQUENCE</scope>
    <source>
        <strain evidence="3">G21630-S1</strain>
    </source>
</reference>
<accession>A0ABT4LH90</accession>
<evidence type="ECO:0000256" key="1">
    <source>
        <dbReference type="SAM" id="MobiDB-lite"/>
    </source>
</evidence>
<dbReference type="Gene3D" id="3.30.420.430">
    <property type="match status" value="2"/>
</dbReference>
<comment type="caution">
    <text evidence="3">The sequence shown here is derived from an EMBL/GenBank/DDBJ whole genome shotgun (WGS) entry which is preliminary data.</text>
</comment>
<dbReference type="Proteomes" id="UP001069802">
    <property type="component" value="Unassembled WGS sequence"/>
</dbReference>
<sequence length="380" mass="40725">MSRAFALALVIVLALAAIGGVIWYTGSDDPSVSLSDGASGDAEVVTKTLTPRDKTVKKSPEESPEESPQTSETVKTDNPDIAETTGSDATAPAEEQDAQKAENNNLSGDKASELSFDIIRVEKNGDTVLAGRAPADNEVRILDGTTILGRVEADQNGQWVYVLETPLEPGTHELGLEVEQEDGSKLKSADVAIVDVPEGEKSALAVLVPADNQGASRVLQLPEKIGEEGIKNGELALDSVDYDDAGKTVIGGTATPGKKVAGYLNNEFVGQGTANDQGRWTVEPEQNVEEGLHQLRIDQLDEAGKVTARVEIPFSRSGKVETRPDERVVTVQPGNSLWRISRSIYGEGAHFAVIYDRNRDQIRDPDLIYPGQIFVLPKGE</sequence>
<feature type="compositionally biased region" description="Basic and acidic residues" evidence="1">
    <location>
        <begin position="50"/>
        <end position="61"/>
    </location>
</feature>
<proteinExistence type="predicted"/>
<dbReference type="InterPro" id="IPR036779">
    <property type="entry name" value="LysM_dom_sf"/>
</dbReference>
<dbReference type="InterPro" id="IPR052196">
    <property type="entry name" value="Bact_Kbp"/>
</dbReference>
<feature type="region of interest" description="Disordered" evidence="1">
    <location>
        <begin position="32"/>
        <end position="109"/>
    </location>
</feature>
<dbReference type="InterPro" id="IPR018392">
    <property type="entry name" value="LysM"/>
</dbReference>
<evidence type="ECO:0000313" key="4">
    <source>
        <dbReference type="Proteomes" id="UP001069802"/>
    </source>
</evidence>
<name>A0ABT4LH90_9PROT</name>
<dbReference type="PROSITE" id="PS51782">
    <property type="entry name" value="LYSM"/>
    <property type="match status" value="1"/>
</dbReference>
<gene>
    <name evidence="3" type="ORF">O4H49_06715</name>
</gene>
<dbReference type="Gene3D" id="3.10.350.10">
    <property type="entry name" value="LysM domain"/>
    <property type="match status" value="1"/>
</dbReference>
<dbReference type="Pfam" id="PF01476">
    <property type="entry name" value="LysM"/>
    <property type="match status" value="1"/>
</dbReference>